<accession>A0ABV8RSV7</accession>
<dbReference type="InterPro" id="IPR029016">
    <property type="entry name" value="GAF-like_dom_sf"/>
</dbReference>
<feature type="transmembrane region" description="Helical" evidence="4">
    <location>
        <begin position="170"/>
        <end position="192"/>
    </location>
</feature>
<dbReference type="InterPro" id="IPR003594">
    <property type="entry name" value="HATPase_dom"/>
</dbReference>
<evidence type="ECO:0000256" key="4">
    <source>
        <dbReference type="SAM" id="Phobius"/>
    </source>
</evidence>
<dbReference type="CDD" id="cd00075">
    <property type="entry name" value="HATPase"/>
    <property type="match status" value="1"/>
</dbReference>
<dbReference type="NCBIfam" id="TIGR02916">
    <property type="entry name" value="PEP_his_kin"/>
    <property type="match status" value="1"/>
</dbReference>
<comment type="caution">
    <text evidence="6">The sequence shown here is derived from an EMBL/GenBank/DDBJ whole genome shotgun (WGS) entry which is preliminary data.</text>
</comment>
<keyword evidence="6" id="KW-0418">Kinase</keyword>
<dbReference type="InterPro" id="IPR005467">
    <property type="entry name" value="His_kinase_dom"/>
</dbReference>
<sequence>MTSIPASGWETFGFGAFIAGGFACAVLATWSWHRRDRDTPGGDALMIALSVTALWSLLAAATGPDGIPAALFETLRNLSWLAVVYRLFARDGRHTRVGPIRPVVAALVLVEILHIGLLLMAARLSAGHAAQDTIFHLAAMFPVMFAIGALMLVHNLYVGSLGTARAAIRWSAAGLAAIWIYDLNFYTVTYLIERPPVELASLRGLVGLFVSALLAIGNGRAAQRPFLPSRDVAFQSLSLLVIGIYLVTMVAAAQSLSYLGGDAGPLAQIGFVFTTSVLALVVLPSGRLRGWLKVTVAKHLFQHRYDYRAEWLRFTRTVGRADSVLPLEERVIQAVADITDSPAGLLLTQGEHGELSLSARWQWRTIDVPATAMGAPAVRFFERDGFIVDLDQVRSGHSQRGECGVLPAWLVEDEAAWAVVPLIHFDRLVGVVVLTRPPLARQLDWEDFDLLRVVGQQLASYLAEHAGQEALLDASRFDEFNRRIAFVMHDIKNLASQLTLLARNAERHADNPDFRADMLVTLRNSGEKLNALLARLSRYGANQLDRLDEVDAVDVARRVIASLKQQHAVVLLEAHDCRVIAQRDTLEQVLTHLVQNAIDASEANAPVYLKVTSNGLHGSIEVIDSGSGMSADFVRNRLFKPFVSTKAGGFGIGAFEARELVRAMQGRLDVESREGLGSRFIVRLPLLAAASLLRAFDEGSSPTSSDSEQKVA</sequence>
<dbReference type="InterPro" id="IPR036890">
    <property type="entry name" value="HATPase_C_sf"/>
</dbReference>
<dbReference type="PANTHER" id="PTHR43547">
    <property type="entry name" value="TWO-COMPONENT HISTIDINE KINASE"/>
    <property type="match status" value="1"/>
</dbReference>
<feature type="transmembrane region" description="Helical" evidence="4">
    <location>
        <begin position="265"/>
        <end position="283"/>
    </location>
</feature>
<dbReference type="Proteomes" id="UP001595828">
    <property type="component" value="Unassembled WGS sequence"/>
</dbReference>
<dbReference type="InterPro" id="IPR014265">
    <property type="entry name" value="XrtA/PrsK"/>
</dbReference>
<dbReference type="Gene3D" id="3.30.450.40">
    <property type="match status" value="1"/>
</dbReference>
<feature type="transmembrane region" description="Helical" evidence="4">
    <location>
        <begin position="198"/>
        <end position="216"/>
    </location>
</feature>
<evidence type="ECO:0000256" key="1">
    <source>
        <dbReference type="ARBA" id="ARBA00000085"/>
    </source>
</evidence>
<keyword evidence="4" id="KW-0812">Transmembrane</keyword>
<dbReference type="Gene3D" id="3.30.565.10">
    <property type="entry name" value="Histidine kinase-like ATPase, C-terminal domain"/>
    <property type="match status" value="1"/>
</dbReference>
<dbReference type="EC" id="2.7.13.3" evidence="2"/>
<feature type="transmembrane region" description="Helical" evidence="4">
    <location>
        <begin position="12"/>
        <end position="32"/>
    </location>
</feature>
<dbReference type="Pfam" id="PF01590">
    <property type="entry name" value="GAF"/>
    <property type="match status" value="1"/>
</dbReference>
<feature type="domain" description="Histidine kinase" evidence="5">
    <location>
        <begin position="486"/>
        <end position="688"/>
    </location>
</feature>
<feature type="transmembrane region" description="Helical" evidence="4">
    <location>
        <begin position="100"/>
        <end position="122"/>
    </location>
</feature>
<gene>
    <name evidence="6" type="primary">prsK</name>
    <name evidence="6" type="ORF">ACFO0A_09585</name>
</gene>
<keyword evidence="7" id="KW-1185">Reference proteome</keyword>
<dbReference type="GO" id="GO:0004673">
    <property type="term" value="F:protein histidine kinase activity"/>
    <property type="evidence" value="ECO:0007669"/>
    <property type="project" value="UniProtKB-EC"/>
</dbReference>
<evidence type="ECO:0000313" key="6">
    <source>
        <dbReference type="EMBL" id="MFC4295306.1"/>
    </source>
</evidence>
<keyword evidence="3" id="KW-0597">Phosphoprotein</keyword>
<dbReference type="SUPFAM" id="SSF55781">
    <property type="entry name" value="GAF domain-like"/>
    <property type="match status" value="1"/>
</dbReference>
<evidence type="ECO:0000256" key="2">
    <source>
        <dbReference type="ARBA" id="ARBA00012438"/>
    </source>
</evidence>
<evidence type="ECO:0000313" key="7">
    <source>
        <dbReference type="Proteomes" id="UP001595828"/>
    </source>
</evidence>
<comment type="catalytic activity">
    <reaction evidence="1">
        <text>ATP + protein L-histidine = ADP + protein N-phospho-L-histidine.</text>
        <dbReference type="EC" id="2.7.13.3"/>
    </reaction>
</comment>
<evidence type="ECO:0000256" key="3">
    <source>
        <dbReference type="ARBA" id="ARBA00022553"/>
    </source>
</evidence>
<name>A0ABV8RSV7_9SPHN</name>
<dbReference type="RefSeq" id="WP_379538787.1">
    <property type="nucleotide sequence ID" value="NZ_JBHSDR010000006.1"/>
</dbReference>
<protein>
    <recommendedName>
        <fullName evidence="2">histidine kinase</fullName>
        <ecNumber evidence="2">2.7.13.3</ecNumber>
    </recommendedName>
</protein>
<dbReference type="PRINTS" id="PR00344">
    <property type="entry name" value="BCTRLSENSOR"/>
</dbReference>
<organism evidence="6 7">
    <name type="scientific">Novosphingobium tardum</name>
    <dbReference type="NCBI Taxonomy" id="1538021"/>
    <lineage>
        <taxon>Bacteria</taxon>
        <taxon>Pseudomonadati</taxon>
        <taxon>Pseudomonadota</taxon>
        <taxon>Alphaproteobacteria</taxon>
        <taxon>Sphingomonadales</taxon>
        <taxon>Sphingomonadaceae</taxon>
        <taxon>Novosphingobium</taxon>
    </lineage>
</organism>
<keyword evidence="4" id="KW-0472">Membrane</keyword>
<feature type="transmembrane region" description="Helical" evidence="4">
    <location>
        <begin position="237"/>
        <end position="259"/>
    </location>
</feature>
<dbReference type="PANTHER" id="PTHR43547:SF2">
    <property type="entry name" value="HYBRID SIGNAL TRANSDUCTION HISTIDINE KINASE C"/>
    <property type="match status" value="1"/>
</dbReference>
<reference evidence="7" key="1">
    <citation type="journal article" date="2019" name="Int. J. Syst. Evol. Microbiol.">
        <title>The Global Catalogue of Microorganisms (GCM) 10K type strain sequencing project: providing services to taxonomists for standard genome sequencing and annotation.</title>
        <authorList>
            <consortium name="The Broad Institute Genomics Platform"/>
            <consortium name="The Broad Institute Genome Sequencing Center for Infectious Disease"/>
            <person name="Wu L."/>
            <person name="Ma J."/>
        </authorList>
    </citation>
    <scope>NUCLEOTIDE SEQUENCE [LARGE SCALE GENOMIC DNA]</scope>
    <source>
        <strain evidence="7">CGMCC 1.12989</strain>
    </source>
</reference>
<dbReference type="PROSITE" id="PS50109">
    <property type="entry name" value="HIS_KIN"/>
    <property type="match status" value="1"/>
</dbReference>
<keyword evidence="4" id="KW-1133">Transmembrane helix</keyword>
<feature type="transmembrane region" description="Helical" evidence="4">
    <location>
        <begin position="44"/>
        <end position="61"/>
    </location>
</feature>
<dbReference type="SUPFAM" id="SSF55874">
    <property type="entry name" value="ATPase domain of HSP90 chaperone/DNA topoisomerase II/histidine kinase"/>
    <property type="match status" value="1"/>
</dbReference>
<dbReference type="InterPro" id="IPR003018">
    <property type="entry name" value="GAF"/>
</dbReference>
<evidence type="ECO:0000259" key="5">
    <source>
        <dbReference type="PROSITE" id="PS50109"/>
    </source>
</evidence>
<dbReference type="SMART" id="SM00387">
    <property type="entry name" value="HATPase_c"/>
    <property type="match status" value="1"/>
</dbReference>
<dbReference type="EMBL" id="JBHSDR010000006">
    <property type="protein sequence ID" value="MFC4295306.1"/>
    <property type="molecule type" value="Genomic_DNA"/>
</dbReference>
<proteinExistence type="predicted"/>
<feature type="transmembrane region" description="Helical" evidence="4">
    <location>
        <begin position="134"/>
        <end position="158"/>
    </location>
</feature>
<dbReference type="InterPro" id="IPR004358">
    <property type="entry name" value="Sig_transdc_His_kin-like_C"/>
</dbReference>
<keyword evidence="6" id="KW-0808">Transferase</keyword>
<feature type="transmembrane region" description="Helical" evidence="4">
    <location>
        <begin position="67"/>
        <end position="88"/>
    </location>
</feature>
<dbReference type="Pfam" id="PF02518">
    <property type="entry name" value="HATPase_c"/>
    <property type="match status" value="1"/>
</dbReference>